<gene>
    <name evidence="1" type="ORF">S12H4_29498</name>
</gene>
<organism evidence="1">
    <name type="scientific">marine sediment metagenome</name>
    <dbReference type="NCBI Taxonomy" id="412755"/>
    <lineage>
        <taxon>unclassified sequences</taxon>
        <taxon>metagenomes</taxon>
        <taxon>ecological metagenomes</taxon>
    </lineage>
</organism>
<proteinExistence type="predicted"/>
<evidence type="ECO:0000313" key="1">
    <source>
        <dbReference type="EMBL" id="GAI97898.1"/>
    </source>
</evidence>
<accession>X1SY67</accession>
<dbReference type="AlphaFoldDB" id="X1SY67"/>
<comment type="caution">
    <text evidence="1">The sequence shown here is derived from an EMBL/GenBank/DDBJ whole genome shotgun (WGS) entry which is preliminary data.</text>
</comment>
<reference evidence="1" key="1">
    <citation type="journal article" date="2014" name="Front. Microbiol.">
        <title>High frequency of phylogenetically diverse reductive dehalogenase-homologous genes in deep subseafloor sedimentary metagenomes.</title>
        <authorList>
            <person name="Kawai M."/>
            <person name="Futagami T."/>
            <person name="Toyoda A."/>
            <person name="Takaki Y."/>
            <person name="Nishi S."/>
            <person name="Hori S."/>
            <person name="Arai W."/>
            <person name="Tsubouchi T."/>
            <person name="Morono Y."/>
            <person name="Uchiyama I."/>
            <person name="Ito T."/>
            <person name="Fujiyama A."/>
            <person name="Inagaki F."/>
            <person name="Takami H."/>
        </authorList>
    </citation>
    <scope>NUCLEOTIDE SEQUENCE</scope>
    <source>
        <strain evidence="1">Expedition CK06-06</strain>
    </source>
</reference>
<dbReference type="EMBL" id="BARW01017021">
    <property type="protein sequence ID" value="GAI97898.1"/>
    <property type="molecule type" value="Genomic_DNA"/>
</dbReference>
<name>X1SY67_9ZZZZ</name>
<evidence type="ECO:0008006" key="2">
    <source>
        <dbReference type="Google" id="ProtNLM"/>
    </source>
</evidence>
<sequence>MGFDKDQVVCIQLPRNLISKVDLLKTSFEKIPEVMGTSSASAIPGRRRALMSLNEWEGRGSEDRIELGITYVDEDFLSLFKLEMAEGRFYSREFTSDEDKALVVNEAAIRAMSMENPQGKKVLNTRIVGVVKDFHMRSLHYKVAPLALVLNKKSARVVFVKIMTSNPSRTLASLESAWSSIAPEYPFEYRFLDEDLEQLYQVDRHLGKVVNASAALALFVACLG</sequence>
<protein>
    <recommendedName>
        <fullName evidence="2">MacB-like periplasmic core domain-containing protein</fullName>
    </recommendedName>
</protein>
<feature type="non-terminal residue" evidence="1">
    <location>
        <position position="224"/>
    </location>
</feature>